<dbReference type="Pfam" id="PF07963">
    <property type="entry name" value="N_methyl"/>
    <property type="match status" value="1"/>
</dbReference>
<reference evidence="1" key="1">
    <citation type="journal article" date="2022" name="Int. J. Syst. Evol. Microbiol.">
        <title>Pseudomonas aegrilactucae sp. nov. and Pseudomonas morbosilactucae sp. nov., pathogens causing bacterial rot of lettuce in Japan.</title>
        <authorList>
            <person name="Sawada H."/>
            <person name="Fujikawa T."/>
            <person name="Satou M."/>
        </authorList>
    </citation>
    <scope>NUCLEOTIDE SEQUENCE</scope>
    <source>
        <strain evidence="1">MAFF 301350</strain>
    </source>
</reference>
<dbReference type="InterPro" id="IPR012902">
    <property type="entry name" value="N_methyl_site"/>
</dbReference>
<organism evidence="1 2">
    <name type="scientific">Pseudomonas aegrilactucae</name>
    <dbReference type="NCBI Taxonomy" id="2854028"/>
    <lineage>
        <taxon>Bacteria</taxon>
        <taxon>Pseudomonadati</taxon>
        <taxon>Pseudomonadota</taxon>
        <taxon>Gammaproteobacteria</taxon>
        <taxon>Pseudomonadales</taxon>
        <taxon>Pseudomonadaceae</taxon>
        <taxon>Pseudomonas</taxon>
    </lineage>
</organism>
<dbReference type="Proteomes" id="UP001106592">
    <property type="component" value="Unassembled WGS sequence"/>
</dbReference>
<reference evidence="1" key="2">
    <citation type="journal article" date="2023" name="Plant Pathol.">
        <title>Dismantling and reorganizing Pseudomonas marginalis sensu#lato.</title>
        <authorList>
            <person name="Sawada H."/>
            <person name="Fujikawa T."/>
            <person name="Satou M."/>
        </authorList>
    </citation>
    <scope>NUCLEOTIDE SEQUENCE</scope>
    <source>
        <strain evidence="1">MAFF 301350</strain>
    </source>
</reference>
<name>A0A9Q2XLD4_9PSED</name>
<dbReference type="AlphaFoldDB" id="A0A9Q2XLD4"/>
<dbReference type="EMBL" id="JAHTBI010000053">
    <property type="protein sequence ID" value="MBV6288414.1"/>
    <property type="molecule type" value="Genomic_DNA"/>
</dbReference>
<comment type="caution">
    <text evidence="1">The sequence shown here is derived from an EMBL/GenBank/DDBJ whole genome shotgun (WGS) entry which is preliminary data.</text>
</comment>
<sequence length="203" mass="22923">MRRMQGFTLLEVIVAISLLGLLLVLVASSFSTGNRSLQSSAQYAERLDEVRASQRFVRQALQDVRPLALTDAGGWERLFEGDAQRLRFFAPVPLGIGGGLKLHELASVQGSDGAWQLKVKFFELDGERPWGSEQVLMTRLQQLHFSYRGLDEERRMTGWLDQWPWPERLPQRVRIQAEADGPVRWPLISVAIRTGQQVGALAQ</sequence>
<evidence type="ECO:0000313" key="1">
    <source>
        <dbReference type="EMBL" id="MBV6288414.1"/>
    </source>
</evidence>
<gene>
    <name evidence="1" type="ORF">KUO17_15485</name>
</gene>
<dbReference type="PROSITE" id="PS00409">
    <property type="entry name" value="PROKAR_NTER_METHYL"/>
    <property type="match status" value="1"/>
</dbReference>
<evidence type="ECO:0000313" key="2">
    <source>
        <dbReference type="Proteomes" id="UP001106592"/>
    </source>
</evidence>
<accession>A0A9Q2XLD4</accession>
<protein>
    <submittedName>
        <fullName evidence="1">Prepilin-type N-terminal cleavage/methylation domain-containing protein</fullName>
    </submittedName>
</protein>
<dbReference type="RefSeq" id="WP_217976421.1">
    <property type="nucleotide sequence ID" value="NZ_JAHTBI010000053.1"/>
</dbReference>
<proteinExistence type="predicted"/>
<dbReference type="NCBIfam" id="TIGR02532">
    <property type="entry name" value="IV_pilin_GFxxxE"/>
    <property type="match status" value="1"/>
</dbReference>
<keyword evidence="2" id="KW-1185">Reference proteome</keyword>